<dbReference type="PROSITE" id="PS50990">
    <property type="entry name" value="PEPTIDASE_C39"/>
    <property type="match status" value="1"/>
</dbReference>
<keyword evidence="3" id="KW-1185">Reference proteome</keyword>
<dbReference type="Pfam" id="PF03412">
    <property type="entry name" value="Peptidase_C39"/>
    <property type="match status" value="1"/>
</dbReference>
<feature type="domain" description="Peptidase C39" evidence="1">
    <location>
        <begin position="1"/>
        <end position="109"/>
    </location>
</feature>
<evidence type="ECO:0000313" key="3">
    <source>
        <dbReference type="Proteomes" id="UP001465153"/>
    </source>
</evidence>
<comment type="caution">
    <text evidence="2">The sequence shown here is derived from an EMBL/GenBank/DDBJ whole genome shotgun (WGS) entry which is preliminary data.</text>
</comment>
<reference evidence="2 3" key="1">
    <citation type="submission" date="2024-04" db="EMBL/GenBank/DDBJ databases">
        <title>Draft genome sequence of Sessilibacter corallicola NBRC 116591.</title>
        <authorList>
            <person name="Miyakawa T."/>
            <person name="Kusuya Y."/>
            <person name="Miura T."/>
        </authorList>
    </citation>
    <scope>NUCLEOTIDE SEQUENCE [LARGE SCALE GENOMIC DNA]</scope>
    <source>
        <strain evidence="2 3">KU-00831-HH</strain>
    </source>
</reference>
<organism evidence="2 3">
    <name type="scientific">Sessilibacter corallicola</name>
    <dbReference type="NCBI Taxonomy" id="2904075"/>
    <lineage>
        <taxon>Bacteria</taxon>
        <taxon>Pseudomonadati</taxon>
        <taxon>Pseudomonadota</taxon>
        <taxon>Gammaproteobacteria</taxon>
        <taxon>Cellvibrionales</taxon>
        <taxon>Cellvibrionaceae</taxon>
        <taxon>Sessilibacter</taxon>
    </lineage>
</organism>
<dbReference type="InterPro" id="IPR005074">
    <property type="entry name" value="Peptidase_C39"/>
</dbReference>
<dbReference type="Proteomes" id="UP001465153">
    <property type="component" value="Unassembled WGS sequence"/>
</dbReference>
<sequence length="129" mass="14540">MAMIANYYGRHAHMSSIQSTLETNENGMSVREIIECANQLNLDGRVQKINAKQLRKISLPAILHWNGNHFVALKTVNFVGAKLHDPAIGKKFASWSEINQRFTGIVIHLKPKENANAIRAPFLNSYNEL</sequence>
<dbReference type="Gene3D" id="3.90.70.10">
    <property type="entry name" value="Cysteine proteinases"/>
    <property type="match status" value="1"/>
</dbReference>
<proteinExistence type="predicted"/>
<dbReference type="EMBL" id="BAABWN010000004">
    <property type="protein sequence ID" value="GAA6167712.1"/>
    <property type="molecule type" value="Genomic_DNA"/>
</dbReference>
<evidence type="ECO:0000259" key="1">
    <source>
        <dbReference type="PROSITE" id="PS50990"/>
    </source>
</evidence>
<evidence type="ECO:0000313" key="2">
    <source>
        <dbReference type="EMBL" id="GAA6167712.1"/>
    </source>
</evidence>
<protein>
    <recommendedName>
        <fullName evidence="1">Peptidase C39 domain-containing protein</fullName>
    </recommendedName>
</protein>
<accession>A0ABQ0A7U0</accession>
<gene>
    <name evidence="2" type="ORF">NBRC116591_15220</name>
</gene>
<name>A0ABQ0A7U0_9GAMM</name>